<dbReference type="InterPro" id="IPR041657">
    <property type="entry name" value="HTH_17"/>
</dbReference>
<proteinExistence type="predicted"/>
<accession>A0A4R7V4J9</accession>
<dbReference type="EMBL" id="SOCP01000015">
    <property type="protein sequence ID" value="TDV43684.1"/>
    <property type="molecule type" value="Genomic_DNA"/>
</dbReference>
<organism evidence="2 3">
    <name type="scientific">Actinophytocola oryzae</name>
    <dbReference type="NCBI Taxonomy" id="502181"/>
    <lineage>
        <taxon>Bacteria</taxon>
        <taxon>Bacillati</taxon>
        <taxon>Actinomycetota</taxon>
        <taxon>Actinomycetes</taxon>
        <taxon>Pseudonocardiales</taxon>
        <taxon>Pseudonocardiaceae</taxon>
    </lineage>
</organism>
<dbReference type="GO" id="GO:0003677">
    <property type="term" value="F:DNA binding"/>
    <property type="evidence" value="ECO:0007669"/>
    <property type="project" value="InterPro"/>
</dbReference>
<dbReference type="AlphaFoldDB" id="A0A4R7V4J9"/>
<reference evidence="2 3" key="1">
    <citation type="submission" date="2019-03" db="EMBL/GenBank/DDBJ databases">
        <title>Genomic Encyclopedia of Archaeal and Bacterial Type Strains, Phase II (KMG-II): from individual species to whole genera.</title>
        <authorList>
            <person name="Goeker M."/>
        </authorList>
    </citation>
    <scope>NUCLEOTIDE SEQUENCE [LARGE SCALE GENOMIC DNA]</scope>
    <source>
        <strain evidence="2 3">DSM 45499</strain>
    </source>
</reference>
<evidence type="ECO:0000313" key="3">
    <source>
        <dbReference type="Proteomes" id="UP000294927"/>
    </source>
</evidence>
<name>A0A4R7V4J9_9PSEU</name>
<dbReference type="Proteomes" id="UP000294927">
    <property type="component" value="Unassembled WGS sequence"/>
</dbReference>
<evidence type="ECO:0000313" key="2">
    <source>
        <dbReference type="EMBL" id="TDV43684.1"/>
    </source>
</evidence>
<sequence length="68" mass="7502">MGTPMPKSGHRKYYSVDEAAWLLGVARSTVSRAIRTGEVPAVRRRNRLVVPAHVVERLFGEAAGGERQ</sequence>
<dbReference type="OrthoDB" id="3699088at2"/>
<dbReference type="NCBIfam" id="TIGR01764">
    <property type="entry name" value="excise"/>
    <property type="match status" value="1"/>
</dbReference>
<dbReference type="RefSeq" id="WP_133906901.1">
    <property type="nucleotide sequence ID" value="NZ_SOCP01000015.1"/>
</dbReference>
<gene>
    <name evidence="2" type="ORF">CLV71_115147</name>
</gene>
<dbReference type="Pfam" id="PF12728">
    <property type="entry name" value="HTH_17"/>
    <property type="match status" value="1"/>
</dbReference>
<protein>
    <submittedName>
        <fullName evidence="2">Excisionase family DNA binding protein</fullName>
    </submittedName>
</protein>
<dbReference type="InterPro" id="IPR010093">
    <property type="entry name" value="SinI_DNA-bd"/>
</dbReference>
<feature type="domain" description="Helix-turn-helix" evidence="1">
    <location>
        <begin position="13"/>
        <end position="58"/>
    </location>
</feature>
<evidence type="ECO:0000259" key="1">
    <source>
        <dbReference type="Pfam" id="PF12728"/>
    </source>
</evidence>
<keyword evidence="3" id="KW-1185">Reference proteome</keyword>
<comment type="caution">
    <text evidence="2">The sequence shown here is derived from an EMBL/GenBank/DDBJ whole genome shotgun (WGS) entry which is preliminary data.</text>
</comment>